<comment type="caution">
    <text evidence="1">The sequence shown here is derived from an EMBL/GenBank/DDBJ whole genome shotgun (WGS) entry which is preliminary data.</text>
</comment>
<dbReference type="AlphaFoldDB" id="A0A3L6EUX8"/>
<reference evidence="1 2" key="1">
    <citation type="journal article" date="2018" name="Nat. Genet.">
        <title>Extensive intraspecific gene order and gene structural variations between Mo17 and other maize genomes.</title>
        <authorList>
            <person name="Sun S."/>
            <person name="Zhou Y."/>
            <person name="Chen J."/>
            <person name="Shi J."/>
            <person name="Zhao H."/>
            <person name="Zhao H."/>
            <person name="Song W."/>
            <person name="Zhang M."/>
            <person name="Cui Y."/>
            <person name="Dong X."/>
            <person name="Liu H."/>
            <person name="Ma X."/>
            <person name="Jiao Y."/>
            <person name="Wang B."/>
            <person name="Wei X."/>
            <person name="Stein J.C."/>
            <person name="Glaubitz J.C."/>
            <person name="Lu F."/>
            <person name="Yu G."/>
            <person name="Liang C."/>
            <person name="Fengler K."/>
            <person name="Li B."/>
            <person name="Rafalski A."/>
            <person name="Schnable P.S."/>
            <person name="Ware D.H."/>
            <person name="Buckler E.S."/>
            <person name="Lai J."/>
        </authorList>
    </citation>
    <scope>NUCLEOTIDE SEQUENCE [LARGE SCALE GENOMIC DNA]</scope>
    <source>
        <strain evidence="2">cv. Missouri 17</strain>
        <tissue evidence="1">Seedling</tissue>
    </source>
</reference>
<dbReference type="Proteomes" id="UP000251960">
    <property type="component" value="Chromosome 5"/>
</dbReference>
<accession>A0A3L6EUX8</accession>
<evidence type="ECO:0000313" key="2">
    <source>
        <dbReference type="Proteomes" id="UP000251960"/>
    </source>
</evidence>
<gene>
    <name evidence="1" type="ORF">Zm00014a_012501</name>
</gene>
<organism evidence="1 2">
    <name type="scientific">Zea mays</name>
    <name type="common">Maize</name>
    <dbReference type="NCBI Taxonomy" id="4577"/>
    <lineage>
        <taxon>Eukaryota</taxon>
        <taxon>Viridiplantae</taxon>
        <taxon>Streptophyta</taxon>
        <taxon>Embryophyta</taxon>
        <taxon>Tracheophyta</taxon>
        <taxon>Spermatophyta</taxon>
        <taxon>Magnoliopsida</taxon>
        <taxon>Liliopsida</taxon>
        <taxon>Poales</taxon>
        <taxon>Poaceae</taxon>
        <taxon>PACMAD clade</taxon>
        <taxon>Panicoideae</taxon>
        <taxon>Andropogonodae</taxon>
        <taxon>Andropogoneae</taxon>
        <taxon>Tripsacinae</taxon>
        <taxon>Zea</taxon>
    </lineage>
</organism>
<protein>
    <submittedName>
        <fullName evidence="1">Uncharacterized protein</fullName>
    </submittedName>
</protein>
<name>A0A3L6EUX8_MAIZE</name>
<sequence>MRFPYHFVFLLLPLLAGLFSGVSKTLIAPLCKDK</sequence>
<evidence type="ECO:0000313" key="1">
    <source>
        <dbReference type="EMBL" id="PWZ24438.1"/>
    </source>
</evidence>
<dbReference type="EMBL" id="NCVQ01000006">
    <property type="protein sequence ID" value="PWZ24438.1"/>
    <property type="molecule type" value="Genomic_DNA"/>
</dbReference>
<proteinExistence type="predicted"/>